<name>A0AAC9PQQ0_9PSEU</name>
<dbReference type="Proteomes" id="UP000185511">
    <property type="component" value="Chromosome"/>
</dbReference>
<proteinExistence type="predicted"/>
<protein>
    <submittedName>
        <fullName evidence="1">Uncharacterized protein</fullName>
    </submittedName>
</protein>
<evidence type="ECO:0000313" key="2">
    <source>
        <dbReference type="Proteomes" id="UP000185511"/>
    </source>
</evidence>
<dbReference type="KEGG" id="acad:UA74_06555"/>
<reference evidence="2" key="1">
    <citation type="submission" date="2016-06" db="EMBL/GenBank/DDBJ databases">
        <title>Complete genome sequence of Actinoalloteichus fjordicus DSM 46855 (=ADI127-17), type strain of the new species Actinoalloteichus fjordicus.</title>
        <authorList>
            <person name="Ruckert C."/>
            <person name="Nouioui I."/>
            <person name="Willmese J."/>
            <person name="van Wezel G."/>
            <person name="Klenk H.-P."/>
            <person name="Kalinowski J."/>
            <person name="Zotchev S.B."/>
        </authorList>
    </citation>
    <scope>NUCLEOTIDE SEQUENCE [LARGE SCALE GENOMIC DNA]</scope>
    <source>
        <strain evidence="2">ADI127-7</strain>
    </source>
</reference>
<dbReference type="RefSeq" id="WP_157434031.1">
    <property type="nucleotide sequence ID" value="NZ_CP016076.1"/>
</dbReference>
<organism evidence="1 2">
    <name type="scientific">Actinoalloteichus fjordicus</name>
    <dbReference type="NCBI Taxonomy" id="1612552"/>
    <lineage>
        <taxon>Bacteria</taxon>
        <taxon>Bacillati</taxon>
        <taxon>Actinomycetota</taxon>
        <taxon>Actinomycetes</taxon>
        <taxon>Pseudonocardiales</taxon>
        <taxon>Pseudonocardiaceae</taxon>
        <taxon>Actinoalloteichus</taxon>
    </lineage>
</organism>
<dbReference type="AlphaFoldDB" id="A0AAC9PQQ0"/>
<evidence type="ECO:0000313" key="1">
    <source>
        <dbReference type="EMBL" id="APU13384.1"/>
    </source>
</evidence>
<accession>A0AAC9PQQ0</accession>
<dbReference type="EMBL" id="CP016076">
    <property type="protein sequence ID" value="APU13384.1"/>
    <property type="molecule type" value="Genomic_DNA"/>
</dbReference>
<sequence>MRRAVGQWLHGLLRRPRPVPCCALISVVLGGVELRAPQPAVYSRASRVRYFIHDRRRLQLVHR</sequence>
<gene>
    <name evidence="1" type="ORF">UA74_06555</name>
</gene>
<keyword evidence="2" id="KW-1185">Reference proteome</keyword>